<evidence type="ECO:0000313" key="2">
    <source>
        <dbReference type="Proteomes" id="UP000823588"/>
    </source>
</evidence>
<dbReference type="Proteomes" id="UP000823588">
    <property type="component" value="Unassembled WGS sequence"/>
</dbReference>
<evidence type="ECO:0000313" key="1">
    <source>
        <dbReference type="EMBL" id="MBP1922884.1"/>
    </source>
</evidence>
<proteinExistence type="predicted"/>
<protein>
    <recommendedName>
        <fullName evidence="3">Nucleotidyltransferase</fullName>
    </recommendedName>
</protein>
<dbReference type="SUPFAM" id="SSF81301">
    <property type="entry name" value="Nucleotidyltransferase"/>
    <property type="match status" value="1"/>
</dbReference>
<keyword evidence="2" id="KW-1185">Reference proteome</keyword>
<gene>
    <name evidence="1" type="ORF">J2751_001900</name>
</gene>
<dbReference type="AlphaFoldDB" id="A0A8T4GEF6"/>
<evidence type="ECO:0008006" key="3">
    <source>
        <dbReference type="Google" id="ProtNLM"/>
    </source>
</evidence>
<dbReference type="InterPro" id="IPR043519">
    <property type="entry name" value="NT_sf"/>
</dbReference>
<name>A0A8T4GEF6_9EURY</name>
<accession>A0A8T4GEF6</accession>
<dbReference type="EMBL" id="JAGGKQ010000013">
    <property type="protein sequence ID" value="MBP1922884.1"/>
    <property type="molecule type" value="Genomic_DNA"/>
</dbReference>
<organism evidence="1 2">
    <name type="scientific">Halorubrum alkaliphilum</name>
    <dbReference type="NCBI Taxonomy" id="261290"/>
    <lineage>
        <taxon>Archaea</taxon>
        <taxon>Methanobacteriati</taxon>
        <taxon>Methanobacteriota</taxon>
        <taxon>Stenosarchaea group</taxon>
        <taxon>Halobacteria</taxon>
        <taxon>Halobacteriales</taxon>
        <taxon>Haloferacaceae</taxon>
        <taxon>Halorubrum</taxon>
    </lineage>
</organism>
<comment type="caution">
    <text evidence="1">The sequence shown here is derived from an EMBL/GenBank/DDBJ whole genome shotgun (WGS) entry which is preliminary data.</text>
</comment>
<dbReference type="RefSeq" id="WP_209485462.1">
    <property type="nucleotide sequence ID" value="NZ_JAGGKQ010000013.1"/>
</dbReference>
<dbReference type="OrthoDB" id="42009at2157"/>
<reference evidence="1" key="1">
    <citation type="submission" date="2021-03" db="EMBL/GenBank/DDBJ databases">
        <title>Genomic Encyclopedia of Type Strains, Phase IV (KMG-IV): sequencing the most valuable type-strain genomes for metagenomic binning, comparative biology and taxonomic classification.</title>
        <authorList>
            <person name="Goeker M."/>
        </authorList>
    </citation>
    <scope>NUCLEOTIDE SEQUENCE</scope>
    <source>
        <strain evidence="1">DSM 23564</strain>
    </source>
</reference>
<sequence length="179" mass="20214">MGGIELRNGTLVVEHEPNQLGELAIRFSKILGQFDIKHVYIAGYVSILAGRARSTEDVDVLIERIDEETTVELAETLDKKGFWGPAMPLTSMYEMLDNGDNIWVATEDQITPHPEVKFARDEFDCASLQNAITARIGDEAISIGSLELQIAYKRHLSEPVVRHLQYFLNSMCWVLYCLI</sequence>